<organism evidence="2 3">
    <name type="scientific">Nocardioides endophyticus</name>
    <dbReference type="NCBI Taxonomy" id="1353775"/>
    <lineage>
        <taxon>Bacteria</taxon>
        <taxon>Bacillati</taxon>
        <taxon>Actinomycetota</taxon>
        <taxon>Actinomycetes</taxon>
        <taxon>Propionibacteriales</taxon>
        <taxon>Nocardioidaceae</taxon>
        <taxon>Nocardioides</taxon>
    </lineage>
</organism>
<dbReference type="EMBL" id="BAABKN010000036">
    <property type="protein sequence ID" value="GAA4758135.1"/>
    <property type="molecule type" value="Genomic_DNA"/>
</dbReference>
<evidence type="ECO:0000259" key="1">
    <source>
        <dbReference type="Pfam" id="PF00535"/>
    </source>
</evidence>
<proteinExistence type="predicted"/>
<dbReference type="Proteomes" id="UP001499882">
    <property type="component" value="Unassembled WGS sequence"/>
</dbReference>
<sequence>MSDDAVVGFMVPHHGSFTYLRAAVESALAQSDERWSMTVVEDGADRRVGAWLRSLDDPRIVHEQNPVRLGIAGNFQRCLDLSRTMYVTFLGNDDILLPNYVETIVSATAAYPRATVVQPRVQVIDADGQLCWPIADRVKARMAPQPRQAVELAGEPLVTSLMRGNWTYFPSLCWRREHISWLGFRQDLPTTLDLALLADVLIAEGTMVMLPEVAFQYRRHAASASSAAARDADRFGEEAALLDELAVRCHTRGWERACRAARVRLTSRLHAAQIGLAAAHGRDWGRTGTALSHALTPSAHARQTTS</sequence>
<dbReference type="Pfam" id="PF00535">
    <property type="entry name" value="Glycos_transf_2"/>
    <property type="match status" value="1"/>
</dbReference>
<name>A0ABP8ZJ25_9ACTN</name>
<dbReference type="PANTHER" id="PTHR43685">
    <property type="entry name" value="GLYCOSYLTRANSFERASE"/>
    <property type="match status" value="1"/>
</dbReference>
<evidence type="ECO:0000313" key="3">
    <source>
        <dbReference type="Proteomes" id="UP001499882"/>
    </source>
</evidence>
<evidence type="ECO:0000313" key="2">
    <source>
        <dbReference type="EMBL" id="GAA4758135.1"/>
    </source>
</evidence>
<gene>
    <name evidence="2" type="ORF">GCM10023350_49810</name>
</gene>
<dbReference type="InterPro" id="IPR050834">
    <property type="entry name" value="Glycosyltransf_2"/>
</dbReference>
<dbReference type="Gene3D" id="3.90.550.10">
    <property type="entry name" value="Spore Coat Polysaccharide Biosynthesis Protein SpsA, Chain A"/>
    <property type="match status" value="1"/>
</dbReference>
<dbReference type="InterPro" id="IPR029044">
    <property type="entry name" value="Nucleotide-diphossugar_trans"/>
</dbReference>
<keyword evidence="3" id="KW-1185">Reference proteome</keyword>
<dbReference type="SUPFAM" id="SSF53448">
    <property type="entry name" value="Nucleotide-diphospho-sugar transferases"/>
    <property type="match status" value="1"/>
</dbReference>
<comment type="caution">
    <text evidence="2">The sequence shown here is derived from an EMBL/GenBank/DDBJ whole genome shotgun (WGS) entry which is preliminary data.</text>
</comment>
<dbReference type="RefSeq" id="WP_345529817.1">
    <property type="nucleotide sequence ID" value="NZ_BAABKN010000036.1"/>
</dbReference>
<accession>A0ABP8ZJ25</accession>
<feature type="domain" description="Glycosyltransferase 2-like" evidence="1">
    <location>
        <begin position="10"/>
        <end position="133"/>
    </location>
</feature>
<reference evidence="3" key="1">
    <citation type="journal article" date="2019" name="Int. J. Syst. Evol. Microbiol.">
        <title>The Global Catalogue of Microorganisms (GCM) 10K type strain sequencing project: providing services to taxonomists for standard genome sequencing and annotation.</title>
        <authorList>
            <consortium name="The Broad Institute Genomics Platform"/>
            <consortium name="The Broad Institute Genome Sequencing Center for Infectious Disease"/>
            <person name="Wu L."/>
            <person name="Ma J."/>
        </authorList>
    </citation>
    <scope>NUCLEOTIDE SEQUENCE [LARGE SCALE GENOMIC DNA]</scope>
    <source>
        <strain evidence="3">JCM 18532</strain>
    </source>
</reference>
<dbReference type="PANTHER" id="PTHR43685:SF2">
    <property type="entry name" value="GLYCOSYLTRANSFERASE 2-LIKE DOMAIN-CONTAINING PROTEIN"/>
    <property type="match status" value="1"/>
</dbReference>
<dbReference type="InterPro" id="IPR001173">
    <property type="entry name" value="Glyco_trans_2-like"/>
</dbReference>
<protein>
    <recommendedName>
        <fullName evidence="1">Glycosyltransferase 2-like domain-containing protein</fullName>
    </recommendedName>
</protein>